<evidence type="ECO:0000313" key="10">
    <source>
        <dbReference type="Proteomes" id="UP000263094"/>
    </source>
</evidence>
<keyword evidence="3" id="KW-0964">Secreted</keyword>
<evidence type="ECO:0000256" key="4">
    <source>
        <dbReference type="ARBA" id="ARBA00022690"/>
    </source>
</evidence>
<evidence type="ECO:0000256" key="2">
    <source>
        <dbReference type="ARBA" id="ARBA00010472"/>
    </source>
</evidence>
<protein>
    <submittedName>
        <fullName evidence="9">Protease inhibitor</fullName>
    </submittedName>
</protein>
<dbReference type="Pfam" id="PF00720">
    <property type="entry name" value="SSI"/>
    <property type="match status" value="1"/>
</dbReference>
<organism evidence="9 10">
    <name type="scientific">Streptomyces triticagri</name>
    <dbReference type="NCBI Taxonomy" id="2293568"/>
    <lineage>
        <taxon>Bacteria</taxon>
        <taxon>Bacillati</taxon>
        <taxon>Actinomycetota</taxon>
        <taxon>Actinomycetes</taxon>
        <taxon>Kitasatosporales</taxon>
        <taxon>Streptomycetaceae</taxon>
        <taxon>Streptomyces</taxon>
    </lineage>
</organism>
<proteinExistence type="inferred from homology"/>
<accession>A0A372M3X0</accession>
<evidence type="ECO:0000313" key="9">
    <source>
        <dbReference type="EMBL" id="RFU85634.1"/>
    </source>
</evidence>
<dbReference type="EMBL" id="QUAK01000087">
    <property type="protein sequence ID" value="RFU85634.1"/>
    <property type="molecule type" value="Genomic_DNA"/>
</dbReference>
<keyword evidence="10" id="KW-1185">Reference proteome</keyword>
<keyword evidence="7" id="KW-0732">Signal</keyword>
<dbReference type="OrthoDB" id="4567948at2"/>
<evidence type="ECO:0000256" key="3">
    <source>
        <dbReference type="ARBA" id="ARBA00022525"/>
    </source>
</evidence>
<dbReference type="AlphaFoldDB" id="A0A372M3X0"/>
<reference evidence="9 10" key="1">
    <citation type="submission" date="2018-08" db="EMBL/GenBank/DDBJ databases">
        <title>Isolation, diversity and antifungal activity of Actinobacteria from wheat.</title>
        <authorList>
            <person name="Han C."/>
        </authorList>
    </citation>
    <scope>NUCLEOTIDE SEQUENCE [LARGE SCALE GENOMIC DNA]</scope>
    <source>
        <strain evidence="9 10">NEAU-YY421</strain>
    </source>
</reference>
<dbReference type="InterPro" id="IPR020054">
    <property type="entry name" value="Prot_inh_SSI_I16_CS"/>
</dbReference>
<dbReference type="PROSITE" id="PS00999">
    <property type="entry name" value="SSI"/>
    <property type="match status" value="1"/>
</dbReference>
<comment type="subcellular location">
    <subcellularLocation>
        <location evidence="1">Secreted</location>
    </subcellularLocation>
</comment>
<evidence type="ECO:0000256" key="6">
    <source>
        <dbReference type="ARBA" id="ARBA00023157"/>
    </source>
</evidence>
<feature type="signal peptide" evidence="7">
    <location>
        <begin position="1"/>
        <end position="29"/>
    </location>
</feature>
<dbReference type="SUPFAM" id="SSF55399">
    <property type="entry name" value="Subtilisin inhibitor"/>
    <property type="match status" value="1"/>
</dbReference>
<comment type="similarity">
    <text evidence="2">Belongs to the protease inhibitor I16 (SSI) family.</text>
</comment>
<dbReference type="RefSeq" id="WP_128556736.1">
    <property type="nucleotide sequence ID" value="NZ_QUAK01000087.1"/>
</dbReference>
<keyword evidence="6" id="KW-1015">Disulfide bond</keyword>
<evidence type="ECO:0000256" key="5">
    <source>
        <dbReference type="ARBA" id="ARBA00022900"/>
    </source>
</evidence>
<name>A0A372M3X0_9ACTN</name>
<sequence>MRLHAVTAVTAVTAVVTALLALAVSPAAAADGGAADPQEPAGLFLTVSGSDRTWIRGVELRCTPEPAGSHPRAAEACAALHDADGDPGALAGEPRPCTKEYDPVTVTAKGTYDGTRGRYRMRGTAPVELDWSKTFPNACAMHAAADPVFDF</sequence>
<feature type="chain" id="PRO_5016886700" evidence="7">
    <location>
        <begin position="30"/>
        <end position="151"/>
    </location>
</feature>
<evidence type="ECO:0000259" key="8">
    <source>
        <dbReference type="Pfam" id="PF00720"/>
    </source>
</evidence>
<keyword evidence="4" id="KW-0646">Protease inhibitor</keyword>
<gene>
    <name evidence="9" type="ORF">DY218_16195</name>
</gene>
<comment type="caution">
    <text evidence="9">The sequence shown here is derived from an EMBL/GenBank/DDBJ whole genome shotgun (WGS) entry which is preliminary data.</text>
</comment>
<keyword evidence="5" id="KW-0722">Serine protease inhibitor</keyword>
<evidence type="ECO:0000256" key="1">
    <source>
        <dbReference type="ARBA" id="ARBA00004613"/>
    </source>
</evidence>
<dbReference type="GO" id="GO:0004867">
    <property type="term" value="F:serine-type endopeptidase inhibitor activity"/>
    <property type="evidence" value="ECO:0007669"/>
    <property type="project" value="UniProtKB-KW"/>
</dbReference>
<dbReference type="InterPro" id="IPR023549">
    <property type="entry name" value="Subtilisin_inhibitor"/>
</dbReference>
<dbReference type="Gene3D" id="3.30.350.10">
    <property type="entry name" value="Subtilisin inhibitor-like"/>
    <property type="match status" value="1"/>
</dbReference>
<evidence type="ECO:0000256" key="7">
    <source>
        <dbReference type="SAM" id="SignalP"/>
    </source>
</evidence>
<feature type="domain" description="Subtilisin inhibitor" evidence="8">
    <location>
        <begin position="40"/>
        <end position="120"/>
    </location>
</feature>
<dbReference type="Proteomes" id="UP000263094">
    <property type="component" value="Unassembled WGS sequence"/>
</dbReference>
<dbReference type="GO" id="GO:0005576">
    <property type="term" value="C:extracellular region"/>
    <property type="evidence" value="ECO:0007669"/>
    <property type="project" value="UniProtKB-SubCell"/>
</dbReference>
<dbReference type="InterPro" id="IPR036819">
    <property type="entry name" value="Subtilisin_inhibitor-like_sf"/>
</dbReference>